<dbReference type="InterPro" id="IPR023346">
    <property type="entry name" value="Lysozyme-like_dom_sf"/>
</dbReference>
<organism evidence="2">
    <name type="scientific">marine sediment metagenome</name>
    <dbReference type="NCBI Taxonomy" id="412755"/>
    <lineage>
        <taxon>unclassified sequences</taxon>
        <taxon>metagenomes</taxon>
        <taxon>ecological metagenomes</taxon>
    </lineage>
</organism>
<reference evidence="2" key="1">
    <citation type="journal article" date="2015" name="Nature">
        <title>Complex archaea that bridge the gap between prokaryotes and eukaryotes.</title>
        <authorList>
            <person name="Spang A."/>
            <person name="Saw J.H."/>
            <person name="Jorgensen S.L."/>
            <person name="Zaremba-Niedzwiedzka K."/>
            <person name="Martijn J."/>
            <person name="Lind A.E."/>
            <person name="van Eijk R."/>
            <person name="Schleper C."/>
            <person name="Guy L."/>
            <person name="Ettema T.J."/>
        </authorList>
    </citation>
    <scope>NUCLEOTIDE SEQUENCE</scope>
</reference>
<gene>
    <name evidence="2" type="ORF">LCGC14_0960350</name>
</gene>
<proteinExistence type="predicted"/>
<accession>A0A0F9P0S8</accession>
<evidence type="ECO:0000313" key="2">
    <source>
        <dbReference type="EMBL" id="KKN17977.1"/>
    </source>
</evidence>
<dbReference type="InterPro" id="IPR008258">
    <property type="entry name" value="Transglycosylase_SLT_dom_1"/>
</dbReference>
<dbReference type="Pfam" id="PF01464">
    <property type="entry name" value="SLT"/>
    <property type="match status" value="1"/>
</dbReference>
<dbReference type="SUPFAM" id="SSF53955">
    <property type="entry name" value="Lysozyme-like"/>
    <property type="match status" value="1"/>
</dbReference>
<feature type="domain" description="Transglycosylase SLT" evidence="1">
    <location>
        <begin position="32"/>
        <end position="78"/>
    </location>
</feature>
<dbReference type="AlphaFoldDB" id="A0A0F9P0S8"/>
<protein>
    <recommendedName>
        <fullName evidence="1">Transglycosylase SLT domain-containing protein</fullName>
    </recommendedName>
</protein>
<comment type="caution">
    <text evidence="2">The sequence shown here is derived from an EMBL/GenBank/DDBJ whole genome shotgun (WGS) entry which is preliminary data.</text>
</comment>
<sequence>MQIKATTVEFLKGWHRQPRRARLANRRRIAKWLEDPVNNICWGARYLQLNYLMTVGLPDDIRLAFTIAGYNGGHNHTQYLIDVYLNMERNEK</sequence>
<dbReference type="Gene3D" id="1.10.530.10">
    <property type="match status" value="1"/>
</dbReference>
<evidence type="ECO:0000259" key="1">
    <source>
        <dbReference type="Pfam" id="PF01464"/>
    </source>
</evidence>
<name>A0A0F9P0S8_9ZZZZ</name>
<dbReference type="EMBL" id="LAZR01003471">
    <property type="protein sequence ID" value="KKN17977.1"/>
    <property type="molecule type" value="Genomic_DNA"/>
</dbReference>